<comment type="similarity">
    <text evidence="4">Belongs to the class I-like SAM-binding methyltransferase superfamily. RNA M5U methyltransferase family.</text>
</comment>
<keyword evidence="8" id="KW-1185">Reference proteome</keyword>
<dbReference type="EMBL" id="JAOEGN010000011">
    <property type="protein sequence ID" value="MCU0105291.1"/>
    <property type="molecule type" value="Genomic_DNA"/>
</dbReference>
<proteinExistence type="inferred from homology"/>
<protein>
    <submittedName>
        <fullName evidence="7">23S rRNA (Uracil(1939)-C(5))-methyltransferase RlmD</fullName>
        <ecNumber evidence="7">2.1.1.190</ecNumber>
    </submittedName>
</protein>
<feature type="active site" evidence="5">
    <location>
        <position position="383"/>
    </location>
</feature>
<organism evidence="7 8">
    <name type="scientific">Paracholeplasma vituli</name>
    <dbReference type="NCBI Taxonomy" id="69473"/>
    <lineage>
        <taxon>Bacteria</taxon>
        <taxon>Bacillati</taxon>
        <taxon>Mycoplasmatota</taxon>
        <taxon>Mollicutes</taxon>
        <taxon>Acholeplasmatales</taxon>
        <taxon>Acholeplasmataceae</taxon>
        <taxon>Paracholeplasma</taxon>
    </lineage>
</organism>
<evidence type="ECO:0000313" key="7">
    <source>
        <dbReference type="EMBL" id="MCU0105291.1"/>
    </source>
</evidence>
<feature type="domain" description="TRAM" evidence="6">
    <location>
        <begin position="1"/>
        <end position="56"/>
    </location>
</feature>
<dbReference type="GO" id="GO:0032259">
    <property type="term" value="P:methylation"/>
    <property type="evidence" value="ECO:0007669"/>
    <property type="project" value="UniProtKB-KW"/>
</dbReference>
<accession>A0ABT2PWG0</accession>
<feature type="binding site" evidence="4">
    <location>
        <position position="311"/>
    </location>
    <ligand>
        <name>S-adenosyl-L-methionine</name>
        <dbReference type="ChEBI" id="CHEBI:59789"/>
    </ligand>
</feature>
<dbReference type="PROSITE" id="PS01230">
    <property type="entry name" value="TRMA_1"/>
    <property type="match status" value="1"/>
</dbReference>
<dbReference type="RefSeq" id="WP_262096587.1">
    <property type="nucleotide sequence ID" value="NZ_JAOEGN010000011.1"/>
</dbReference>
<feature type="binding site" evidence="4">
    <location>
        <position position="264"/>
    </location>
    <ligand>
        <name>S-adenosyl-L-methionine</name>
        <dbReference type="ChEBI" id="CHEBI:59789"/>
    </ligand>
</feature>
<dbReference type="SUPFAM" id="SSF53335">
    <property type="entry name" value="S-adenosyl-L-methionine-dependent methyltransferases"/>
    <property type="match status" value="1"/>
</dbReference>
<sequence>MKEPVMLTALDLDYQGQGVCRYQEKVVFVKGMLKGETGLVRITKDKKTYFIGELINLKTTSMLRVNVDNPDDLHYAPLLHLNVQSQLDWQQKITEETFRKIAKMDVSIDPILCDNRDRHYRNKVTLHVAKLDTLKMGVFEPGSNRLYPVKHMVLASDPIQKVILKLNEIFKMVQLQDDTLKHITLRSFQQKVMLIFGTTKPEWSEKDIFLSHLSLPIISSIYQNILDNDYENMGKTSILLFGDETLEVNLGNLKFSLKPQAFFQINTPIALRMYEKVKSLIKGKVVIDAYAGMASIGQFISDRVDRVYAIESNHEAILSAEIALEENRIRNVQLIESDVSLAIERYLPLADTIVFDPPRSGLDDHTKQLLLTHLVPEIIYVSCDLKSLVRDINMLKAHYRVTSVTPVKMFYHTIETETIVRLEKM</sequence>
<dbReference type="Gene3D" id="3.40.50.150">
    <property type="entry name" value="Vaccinia Virus protein VP39"/>
    <property type="match status" value="1"/>
</dbReference>
<comment type="caution">
    <text evidence="7">The sequence shown here is derived from an EMBL/GenBank/DDBJ whole genome shotgun (WGS) entry which is preliminary data.</text>
</comment>
<dbReference type="EC" id="2.1.1.190" evidence="7"/>
<dbReference type="InterPro" id="IPR030390">
    <property type="entry name" value="MeTrfase_TrmA_AS"/>
</dbReference>
<dbReference type="InterPro" id="IPR010280">
    <property type="entry name" value="U5_MeTrfase_fam"/>
</dbReference>
<feature type="binding site" evidence="4">
    <location>
        <position position="290"/>
    </location>
    <ligand>
        <name>S-adenosyl-L-methionine</name>
        <dbReference type="ChEBI" id="CHEBI:59789"/>
    </ligand>
</feature>
<dbReference type="PANTHER" id="PTHR11061">
    <property type="entry name" value="RNA M5U METHYLTRANSFERASE"/>
    <property type="match status" value="1"/>
</dbReference>
<evidence type="ECO:0000256" key="5">
    <source>
        <dbReference type="PROSITE-ProRule" id="PRU10015"/>
    </source>
</evidence>
<dbReference type="SUPFAM" id="SSF50249">
    <property type="entry name" value="Nucleic acid-binding proteins"/>
    <property type="match status" value="1"/>
</dbReference>
<gene>
    <name evidence="7" type="primary">rlmD</name>
    <name evidence="7" type="ORF">N7603_06430</name>
</gene>
<evidence type="ECO:0000259" key="6">
    <source>
        <dbReference type="PROSITE" id="PS50926"/>
    </source>
</evidence>
<keyword evidence="1 4" id="KW-0489">Methyltransferase</keyword>
<evidence type="ECO:0000256" key="1">
    <source>
        <dbReference type="ARBA" id="ARBA00022603"/>
    </source>
</evidence>
<dbReference type="InterPro" id="IPR029063">
    <property type="entry name" value="SAM-dependent_MTases_sf"/>
</dbReference>
<dbReference type="InterPro" id="IPR012340">
    <property type="entry name" value="NA-bd_OB-fold"/>
</dbReference>
<name>A0ABT2PWG0_9MOLU</name>
<dbReference type="Gene3D" id="2.40.50.1070">
    <property type="match status" value="1"/>
</dbReference>
<reference evidence="8" key="1">
    <citation type="submission" date="2023-07" db="EMBL/GenBank/DDBJ databases">
        <title>Novel Mycoplasma species identified in domestic and wild animals.</title>
        <authorList>
            <person name="Volokhov D.V."/>
            <person name="Furtak V.A."/>
            <person name="Zagorodnyaya T.A."/>
        </authorList>
    </citation>
    <scope>NUCLEOTIDE SEQUENCE [LARGE SCALE GENOMIC DNA]</scope>
    <source>
        <strain evidence="8">92-19</strain>
    </source>
</reference>
<evidence type="ECO:0000256" key="2">
    <source>
        <dbReference type="ARBA" id="ARBA00022679"/>
    </source>
</evidence>
<feature type="binding site" evidence="4">
    <location>
        <position position="356"/>
    </location>
    <ligand>
        <name>S-adenosyl-L-methionine</name>
        <dbReference type="ChEBI" id="CHEBI:59789"/>
    </ligand>
</feature>
<feature type="active site" description="Nucleophile" evidence="4">
    <location>
        <position position="383"/>
    </location>
</feature>
<evidence type="ECO:0000256" key="3">
    <source>
        <dbReference type="ARBA" id="ARBA00022691"/>
    </source>
</evidence>
<keyword evidence="3 4" id="KW-0949">S-adenosyl-L-methionine</keyword>
<dbReference type="NCBIfam" id="TIGR00479">
    <property type="entry name" value="rumA"/>
    <property type="match status" value="1"/>
</dbReference>
<keyword evidence="2 4" id="KW-0808">Transferase</keyword>
<dbReference type="Proteomes" id="UP001209076">
    <property type="component" value="Unassembled WGS sequence"/>
</dbReference>
<dbReference type="InterPro" id="IPR002792">
    <property type="entry name" value="TRAM_dom"/>
</dbReference>
<dbReference type="CDD" id="cd02440">
    <property type="entry name" value="AdoMet_MTases"/>
    <property type="match status" value="1"/>
</dbReference>
<dbReference type="PROSITE" id="PS51687">
    <property type="entry name" value="SAM_MT_RNA_M5U"/>
    <property type="match status" value="1"/>
</dbReference>
<dbReference type="GO" id="GO:0008168">
    <property type="term" value="F:methyltransferase activity"/>
    <property type="evidence" value="ECO:0007669"/>
    <property type="project" value="UniProtKB-KW"/>
</dbReference>
<dbReference type="PROSITE" id="PS50926">
    <property type="entry name" value="TRAM"/>
    <property type="match status" value="1"/>
</dbReference>
<evidence type="ECO:0000313" key="8">
    <source>
        <dbReference type="Proteomes" id="UP001209076"/>
    </source>
</evidence>
<dbReference type="Pfam" id="PF01938">
    <property type="entry name" value="TRAM"/>
    <property type="match status" value="1"/>
</dbReference>
<evidence type="ECO:0000256" key="4">
    <source>
        <dbReference type="PROSITE-ProRule" id="PRU01024"/>
    </source>
</evidence>
<dbReference type="Gene3D" id="2.40.50.140">
    <property type="entry name" value="Nucleic acid-binding proteins"/>
    <property type="match status" value="1"/>
</dbReference>
<dbReference type="Pfam" id="PF05958">
    <property type="entry name" value="tRNA_U5-meth_tr"/>
    <property type="match status" value="1"/>
</dbReference>
<dbReference type="PANTHER" id="PTHR11061:SF30">
    <property type="entry name" value="TRNA (URACIL(54)-C(5))-METHYLTRANSFERASE"/>
    <property type="match status" value="1"/>
</dbReference>